<proteinExistence type="predicted"/>
<keyword evidence="2" id="KW-1185">Reference proteome</keyword>
<protein>
    <recommendedName>
        <fullName evidence="3">SET domain-containing protein</fullName>
    </recommendedName>
</protein>
<evidence type="ECO:0000313" key="2">
    <source>
        <dbReference type="Proteomes" id="UP001054252"/>
    </source>
</evidence>
<sequence>MLLGGGARITQPWRVHSPLFSLSHHLCINPKVSSPLNGECDDFLPWLEKKAGAKISSVLSIGKSAYGRSLFASKIIRTGDSILRVPYDVQIAQDNLLPEIGALLSDEVGITAKLAIVILVEQIKGQDSEWAPYISRLPQFSEMHSPIFWSEAELDMICLSSVYQETVIQKAKVEKEYMAMKNALKQFPEIFKSFTIEDFKHAYSLVASRAWESTKGLSLIS</sequence>
<dbReference type="PANTHER" id="PTHR13271:SF134">
    <property type="entry name" value="OS01G0976450 PROTEIN"/>
    <property type="match status" value="1"/>
</dbReference>
<gene>
    <name evidence="1" type="ORF">SLEP1_g5623</name>
</gene>
<name>A0AAV5HSK2_9ROSI</name>
<dbReference type="EMBL" id="BPVZ01000005">
    <property type="protein sequence ID" value="GKU91808.1"/>
    <property type="molecule type" value="Genomic_DNA"/>
</dbReference>
<dbReference type="Gene3D" id="3.90.1410.10">
    <property type="entry name" value="set domain protein methyltransferase, domain 1"/>
    <property type="match status" value="1"/>
</dbReference>
<dbReference type="Proteomes" id="UP001054252">
    <property type="component" value="Unassembled WGS sequence"/>
</dbReference>
<reference evidence="1 2" key="1">
    <citation type="journal article" date="2021" name="Commun. Biol.">
        <title>The genome of Shorea leprosula (Dipterocarpaceae) highlights the ecological relevance of drought in aseasonal tropical rainforests.</title>
        <authorList>
            <person name="Ng K.K.S."/>
            <person name="Kobayashi M.J."/>
            <person name="Fawcett J.A."/>
            <person name="Hatakeyama M."/>
            <person name="Paape T."/>
            <person name="Ng C.H."/>
            <person name="Ang C.C."/>
            <person name="Tnah L.H."/>
            <person name="Lee C.T."/>
            <person name="Nishiyama T."/>
            <person name="Sese J."/>
            <person name="O'Brien M.J."/>
            <person name="Copetti D."/>
            <person name="Mohd Noor M.I."/>
            <person name="Ong R.C."/>
            <person name="Putra M."/>
            <person name="Sireger I.Z."/>
            <person name="Indrioko S."/>
            <person name="Kosugi Y."/>
            <person name="Izuno A."/>
            <person name="Isagi Y."/>
            <person name="Lee S.L."/>
            <person name="Shimizu K.K."/>
        </authorList>
    </citation>
    <scope>NUCLEOTIDE SEQUENCE [LARGE SCALE GENOMIC DNA]</scope>
    <source>
        <strain evidence="1">214</strain>
    </source>
</reference>
<dbReference type="GO" id="GO:0016279">
    <property type="term" value="F:protein-lysine N-methyltransferase activity"/>
    <property type="evidence" value="ECO:0007669"/>
    <property type="project" value="TreeGrafter"/>
</dbReference>
<organism evidence="1 2">
    <name type="scientific">Rubroshorea leprosula</name>
    <dbReference type="NCBI Taxonomy" id="152421"/>
    <lineage>
        <taxon>Eukaryota</taxon>
        <taxon>Viridiplantae</taxon>
        <taxon>Streptophyta</taxon>
        <taxon>Embryophyta</taxon>
        <taxon>Tracheophyta</taxon>
        <taxon>Spermatophyta</taxon>
        <taxon>Magnoliopsida</taxon>
        <taxon>eudicotyledons</taxon>
        <taxon>Gunneridae</taxon>
        <taxon>Pentapetalae</taxon>
        <taxon>rosids</taxon>
        <taxon>malvids</taxon>
        <taxon>Malvales</taxon>
        <taxon>Dipterocarpaceae</taxon>
        <taxon>Rubroshorea</taxon>
    </lineage>
</organism>
<accession>A0AAV5HSK2</accession>
<dbReference type="PANTHER" id="PTHR13271">
    <property type="entry name" value="UNCHARACTERIZED PUTATIVE METHYLTRANSFERASE"/>
    <property type="match status" value="1"/>
</dbReference>
<evidence type="ECO:0000313" key="1">
    <source>
        <dbReference type="EMBL" id="GKU91808.1"/>
    </source>
</evidence>
<dbReference type="InterPro" id="IPR050600">
    <property type="entry name" value="SETD3_SETD6_MTase"/>
</dbReference>
<comment type="caution">
    <text evidence="1">The sequence shown here is derived from an EMBL/GenBank/DDBJ whole genome shotgun (WGS) entry which is preliminary data.</text>
</comment>
<dbReference type="InterPro" id="IPR046341">
    <property type="entry name" value="SET_dom_sf"/>
</dbReference>
<dbReference type="AlphaFoldDB" id="A0AAV5HSK2"/>
<dbReference type="SUPFAM" id="SSF82199">
    <property type="entry name" value="SET domain"/>
    <property type="match status" value="1"/>
</dbReference>
<evidence type="ECO:0008006" key="3">
    <source>
        <dbReference type="Google" id="ProtNLM"/>
    </source>
</evidence>